<dbReference type="GO" id="GO:0005507">
    <property type="term" value="F:copper ion binding"/>
    <property type="evidence" value="ECO:0007669"/>
    <property type="project" value="InterPro"/>
</dbReference>
<evidence type="ECO:0000259" key="3">
    <source>
        <dbReference type="Pfam" id="PF07732"/>
    </source>
</evidence>
<organism evidence="4 5">
    <name type="scientific">Taxus chinensis</name>
    <name type="common">Chinese yew</name>
    <name type="synonym">Taxus wallichiana var. chinensis</name>
    <dbReference type="NCBI Taxonomy" id="29808"/>
    <lineage>
        <taxon>Eukaryota</taxon>
        <taxon>Viridiplantae</taxon>
        <taxon>Streptophyta</taxon>
        <taxon>Embryophyta</taxon>
        <taxon>Tracheophyta</taxon>
        <taxon>Spermatophyta</taxon>
        <taxon>Pinopsida</taxon>
        <taxon>Pinidae</taxon>
        <taxon>Conifers II</taxon>
        <taxon>Cupressales</taxon>
        <taxon>Taxaceae</taxon>
        <taxon>Taxus</taxon>
    </lineage>
</organism>
<evidence type="ECO:0000259" key="2">
    <source>
        <dbReference type="Pfam" id="PF00394"/>
    </source>
</evidence>
<sequence>VVYKSVTRLCDTKDIVTVNGHYPGPTIRAREGDTLFIKVTNHVRYNVTIHWHGLRQLRTGWSDGPAYITQCPIQQGQSYTYRFTITGQEGTLWWHAHISWLRATLHGGIIIYPRRGLPYPFTHPDAEVPIILGEWWNADVEQLVAEANITGRAPDISDAFTINGLPGTLYNCSDQ</sequence>
<evidence type="ECO:0000313" key="4">
    <source>
        <dbReference type="EMBL" id="KAH9294918.1"/>
    </source>
</evidence>
<comment type="caution">
    <text evidence="4">The sequence shown here is derived from an EMBL/GenBank/DDBJ whole genome shotgun (WGS) entry which is preliminary data.</text>
</comment>
<dbReference type="EMBL" id="JAHRHJ020000011">
    <property type="protein sequence ID" value="KAH9294918.1"/>
    <property type="molecule type" value="Genomic_DNA"/>
</dbReference>
<feature type="domain" description="Plastocyanin-like" evidence="3">
    <location>
        <begin position="3"/>
        <end position="115"/>
    </location>
</feature>
<dbReference type="Gene3D" id="2.60.40.420">
    <property type="entry name" value="Cupredoxins - blue copper proteins"/>
    <property type="match status" value="1"/>
</dbReference>
<comment type="similarity">
    <text evidence="1">Belongs to the multicopper oxidase family.</text>
</comment>
<dbReference type="InterPro" id="IPR045087">
    <property type="entry name" value="Cu-oxidase_fam"/>
</dbReference>
<name>A0AA38CEC9_TAXCH</name>
<keyword evidence="5" id="KW-1185">Reference proteome</keyword>
<dbReference type="PANTHER" id="PTHR11709:SF417">
    <property type="entry name" value="LACCASE-17"/>
    <property type="match status" value="1"/>
</dbReference>
<dbReference type="AlphaFoldDB" id="A0AA38CEC9"/>
<feature type="domain" description="Plastocyanin-like" evidence="2">
    <location>
        <begin position="127"/>
        <end position="173"/>
    </location>
</feature>
<feature type="non-terminal residue" evidence="4">
    <location>
        <position position="1"/>
    </location>
</feature>
<dbReference type="FunFam" id="2.60.40.420:FF:000062">
    <property type="entry name" value="Laccase"/>
    <property type="match status" value="1"/>
</dbReference>
<proteinExistence type="inferred from homology"/>
<dbReference type="Pfam" id="PF07732">
    <property type="entry name" value="Cu-oxidase_3"/>
    <property type="match status" value="1"/>
</dbReference>
<dbReference type="InterPro" id="IPR011707">
    <property type="entry name" value="Cu-oxidase-like_N"/>
</dbReference>
<dbReference type="GO" id="GO:0016491">
    <property type="term" value="F:oxidoreductase activity"/>
    <property type="evidence" value="ECO:0007669"/>
    <property type="project" value="TreeGrafter"/>
</dbReference>
<evidence type="ECO:0000256" key="1">
    <source>
        <dbReference type="ARBA" id="ARBA00010609"/>
    </source>
</evidence>
<dbReference type="InterPro" id="IPR008972">
    <property type="entry name" value="Cupredoxin"/>
</dbReference>
<evidence type="ECO:0000313" key="5">
    <source>
        <dbReference type="Proteomes" id="UP000824469"/>
    </source>
</evidence>
<dbReference type="Pfam" id="PF00394">
    <property type="entry name" value="Cu-oxidase"/>
    <property type="match status" value="1"/>
</dbReference>
<accession>A0AA38CEC9</accession>
<dbReference type="SUPFAM" id="SSF49503">
    <property type="entry name" value="Cupredoxins"/>
    <property type="match status" value="2"/>
</dbReference>
<dbReference type="PANTHER" id="PTHR11709">
    <property type="entry name" value="MULTI-COPPER OXIDASE"/>
    <property type="match status" value="1"/>
</dbReference>
<dbReference type="CDD" id="cd13849">
    <property type="entry name" value="CuRO_1_LCC_plant"/>
    <property type="match status" value="1"/>
</dbReference>
<reference evidence="4 5" key="1">
    <citation type="journal article" date="2021" name="Nat. Plants">
        <title>The Taxus genome provides insights into paclitaxel biosynthesis.</title>
        <authorList>
            <person name="Xiong X."/>
            <person name="Gou J."/>
            <person name="Liao Q."/>
            <person name="Li Y."/>
            <person name="Zhou Q."/>
            <person name="Bi G."/>
            <person name="Li C."/>
            <person name="Du R."/>
            <person name="Wang X."/>
            <person name="Sun T."/>
            <person name="Guo L."/>
            <person name="Liang H."/>
            <person name="Lu P."/>
            <person name="Wu Y."/>
            <person name="Zhang Z."/>
            <person name="Ro D.K."/>
            <person name="Shang Y."/>
            <person name="Huang S."/>
            <person name="Yan J."/>
        </authorList>
    </citation>
    <scope>NUCLEOTIDE SEQUENCE [LARGE SCALE GENOMIC DNA]</scope>
    <source>
        <strain evidence="4">Ta-2019</strain>
    </source>
</reference>
<protein>
    <recommendedName>
        <fullName evidence="6">Laccase</fullName>
    </recommendedName>
</protein>
<dbReference type="InterPro" id="IPR034288">
    <property type="entry name" value="CuRO_1_LCC"/>
</dbReference>
<dbReference type="OMA" id="FRATVYG"/>
<feature type="non-terminal residue" evidence="4">
    <location>
        <position position="175"/>
    </location>
</feature>
<dbReference type="InterPro" id="IPR001117">
    <property type="entry name" value="Cu-oxidase_2nd"/>
</dbReference>
<evidence type="ECO:0008006" key="6">
    <source>
        <dbReference type="Google" id="ProtNLM"/>
    </source>
</evidence>
<dbReference type="Proteomes" id="UP000824469">
    <property type="component" value="Unassembled WGS sequence"/>
</dbReference>
<gene>
    <name evidence="4" type="ORF">KI387_038506</name>
</gene>